<dbReference type="UniPathway" id="UPA00084">
    <property type="reaction ID" value="UER00504"/>
</dbReference>
<dbReference type="EMBL" id="CR522870">
    <property type="protein sequence ID" value="CAG35478.1"/>
    <property type="molecule type" value="Genomic_DNA"/>
</dbReference>
<dbReference type="STRING" id="177439.DP0749"/>
<evidence type="ECO:0000259" key="2">
    <source>
        <dbReference type="Pfam" id="PF04608"/>
    </source>
</evidence>
<dbReference type="InterPro" id="IPR007686">
    <property type="entry name" value="YutG/PgpA"/>
</dbReference>
<keyword evidence="1" id="KW-0472">Membrane</keyword>
<dbReference type="InterPro" id="IPR026037">
    <property type="entry name" value="PgpA"/>
</dbReference>
<accession>Q6AQ95</accession>
<dbReference type="SUPFAM" id="SSF101307">
    <property type="entry name" value="YutG-like"/>
    <property type="match status" value="1"/>
</dbReference>
<keyword evidence="1" id="KW-1133">Transmembrane helix</keyword>
<feature type="transmembrane region" description="Helical" evidence="1">
    <location>
        <begin position="124"/>
        <end position="149"/>
    </location>
</feature>
<dbReference type="Proteomes" id="UP000000602">
    <property type="component" value="Chromosome"/>
</dbReference>
<feature type="transmembrane region" description="Helical" evidence="1">
    <location>
        <begin position="41"/>
        <end position="59"/>
    </location>
</feature>
<gene>
    <name evidence="3" type="ordered locus">DP0749</name>
</gene>
<dbReference type="GO" id="GO:0006655">
    <property type="term" value="P:phosphatidylglycerol biosynthetic process"/>
    <property type="evidence" value="ECO:0007669"/>
    <property type="project" value="UniProtKB-UniPathway"/>
</dbReference>
<dbReference type="KEGG" id="dps:DP0749"/>
<dbReference type="HOGENOM" id="CLU_103734_0_1_7"/>
<proteinExistence type="predicted"/>
<protein>
    <submittedName>
        <fullName evidence="3">Related to phosphatidylglycerophosphatase A</fullName>
    </submittedName>
</protein>
<feature type="domain" description="YutG/PgpA" evidence="2">
    <location>
        <begin position="7"/>
        <end position="144"/>
    </location>
</feature>
<organism evidence="3 4">
    <name type="scientific">Desulfotalea psychrophila (strain LSv54 / DSM 12343)</name>
    <dbReference type="NCBI Taxonomy" id="177439"/>
    <lineage>
        <taxon>Bacteria</taxon>
        <taxon>Pseudomonadati</taxon>
        <taxon>Thermodesulfobacteriota</taxon>
        <taxon>Desulfobulbia</taxon>
        <taxon>Desulfobulbales</taxon>
        <taxon>Desulfocapsaceae</taxon>
        <taxon>Desulfotalea</taxon>
    </lineage>
</organism>
<dbReference type="PANTHER" id="PTHR36305">
    <property type="entry name" value="PHOSPHATIDYLGLYCEROPHOSPHATASE A"/>
    <property type="match status" value="1"/>
</dbReference>
<dbReference type="Gene3D" id="1.10.3760.10">
    <property type="entry name" value="PgpA-like"/>
    <property type="match status" value="1"/>
</dbReference>
<evidence type="ECO:0000313" key="4">
    <source>
        <dbReference type="Proteomes" id="UP000000602"/>
    </source>
</evidence>
<evidence type="ECO:0000313" key="3">
    <source>
        <dbReference type="EMBL" id="CAG35478.1"/>
    </source>
</evidence>
<dbReference type="eggNOG" id="COG1267">
    <property type="taxonomic scope" value="Bacteria"/>
</dbReference>
<dbReference type="AlphaFoldDB" id="Q6AQ95"/>
<dbReference type="RefSeq" id="WP_011187994.1">
    <property type="nucleotide sequence ID" value="NC_006138.1"/>
</dbReference>
<evidence type="ECO:0000256" key="1">
    <source>
        <dbReference type="SAM" id="Phobius"/>
    </source>
</evidence>
<keyword evidence="4" id="KW-1185">Reference proteome</keyword>
<dbReference type="CDD" id="cd06971">
    <property type="entry name" value="PgpA"/>
    <property type="match status" value="1"/>
</dbReference>
<dbReference type="OrthoDB" id="9804091at2"/>
<reference evidence="4" key="1">
    <citation type="journal article" date="2004" name="Environ. Microbiol.">
        <title>The genome of Desulfotalea psychrophila, a sulfate-reducing bacterium from permanently cold Arctic sediments.</title>
        <authorList>
            <person name="Rabus R."/>
            <person name="Ruepp A."/>
            <person name="Frickey T."/>
            <person name="Rattei T."/>
            <person name="Fartmann B."/>
            <person name="Stark M."/>
            <person name="Bauer M."/>
            <person name="Zibat A."/>
            <person name="Lombardot T."/>
            <person name="Becker I."/>
            <person name="Amann J."/>
            <person name="Gellner K."/>
            <person name="Teeling H."/>
            <person name="Leuschner W.D."/>
            <person name="Gloeckner F.-O."/>
            <person name="Lupas A.N."/>
            <person name="Amann R."/>
            <person name="Klenk H.-P."/>
        </authorList>
    </citation>
    <scope>NUCLEOTIDE SEQUENCE [LARGE SCALE GENOMIC DNA]</scope>
    <source>
        <strain evidence="4">DSM 12343 / LSv54</strain>
    </source>
</reference>
<dbReference type="InterPro" id="IPR036681">
    <property type="entry name" value="PgpA-like_sf"/>
</dbReference>
<sequence length="154" mass="17325">MNKLIMILATGFYSGLLPKAPGTWGSLVAILLWLPLRGLSLPHYLLMLLLVFILGFLVAGTAEKLMNRPDAGAIVIDEILGMFITLMFAPNHPMAWFIGFIFFRIFDIWKPAPVSWFDQHMHGGLGIMLDDVMAGIYALASLQLFWFFFGDFLI</sequence>
<dbReference type="PANTHER" id="PTHR36305:SF1">
    <property type="entry name" value="PHOSPHATIDYLGLYCEROPHOSPHATASE A"/>
    <property type="match status" value="1"/>
</dbReference>
<dbReference type="GO" id="GO:0008962">
    <property type="term" value="F:phosphatidylglycerophosphatase activity"/>
    <property type="evidence" value="ECO:0007669"/>
    <property type="project" value="InterPro"/>
</dbReference>
<dbReference type="Pfam" id="PF04608">
    <property type="entry name" value="PgpA"/>
    <property type="match status" value="1"/>
</dbReference>
<dbReference type="PIRSF" id="PIRSF006162">
    <property type="entry name" value="PgpA"/>
    <property type="match status" value="1"/>
</dbReference>
<keyword evidence="1" id="KW-0812">Transmembrane</keyword>
<name>Q6AQ95_DESPS</name>